<organism evidence="2 3">
    <name type="scientific">Candidatus Spechtbacteria bacterium RIFCSPLOWO2_12_FULL_38_22</name>
    <dbReference type="NCBI Taxonomy" id="1802165"/>
    <lineage>
        <taxon>Bacteria</taxon>
        <taxon>Candidatus Spechtiibacteriota</taxon>
    </lineage>
</organism>
<name>A0A1G2HIM6_9BACT</name>
<comment type="caution">
    <text evidence="2">The sequence shown here is derived from an EMBL/GenBank/DDBJ whole genome shotgun (WGS) entry which is preliminary data.</text>
</comment>
<keyword evidence="1" id="KW-0203">Cytokinin biosynthesis</keyword>
<dbReference type="Pfam" id="PF03641">
    <property type="entry name" value="Lysine_decarbox"/>
    <property type="match status" value="1"/>
</dbReference>
<dbReference type="EC" id="3.2.2.n1" evidence="1"/>
<evidence type="ECO:0000313" key="3">
    <source>
        <dbReference type="Proteomes" id="UP000176770"/>
    </source>
</evidence>
<proteinExistence type="inferred from homology"/>
<dbReference type="PANTHER" id="PTHR43393:SF3">
    <property type="entry name" value="LYSINE DECARBOXYLASE-LIKE PROTEIN"/>
    <property type="match status" value="1"/>
</dbReference>
<protein>
    <recommendedName>
        <fullName evidence="1">Cytokinin riboside 5'-monophosphate phosphoribohydrolase</fullName>
        <ecNumber evidence="1">3.2.2.n1</ecNumber>
    </recommendedName>
</protein>
<dbReference type="STRING" id="1802165.A3F94_03300"/>
<dbReference type="InterPro" id="IPR031100">
    <property type="entry name" value="LOG_fam"/>
</dbReference>
<dbReference type="NCBIfam" id="TIGR00730">
    <property type="entry name" value="Rossman fold protein, TIGR00730 family"/>
    <property type="match status" value="1"/>
</dbReference>
<evidence type="ECO:0000256" key="1">
    <source>
        <dbReference type="RuleBase" id="RU363015"/>
    </source>
</evidence>
<comment type="similarity">
    <text evidence="1">Belongs to the LOG family.</text>
</comment>
<keyword evidence="1" id="KW-0378">Hydrolase</keyword>
<dbReference type="GO" id="GO:0005829">
    <property type="term" value="C:cytosol"/>
    <property type="evidence" value="ECO:0007669"/>
    <property type="project" value="TreeGrafter"/>
</dbReference>
<dbReference type="SUPFAM" id="SSF102405">
    <property type="entry name" value="MCP/YpsA-like"/>
    <property type="match status" value="1"/>
</dbReference>
<dbReference type="InterPro" id="IPR052341">
    <property type="entry name" value="LOG_family_nucleotidases"/>
</dbReference>
<gene>
    <name evidence="2" type="ORF">A3F94_03300</name>
</gene>
<dbReference type="GO" id="GO:0016787">
    <property type="term" value="F:hydrolase activity"/>
    <property type="evidence" value="ECO:0007669"/>
    <property type="project" value="UniProtKB-KW"/>
</dbReference>
<dbReference type="Proteomes" id="UP000176770">
    <property type="component" value="Unassembled WGS sequence"/>
</dbReference>
<dbReference type="InterPro" id="IPR005269">
    <property type="entry name" value="LOG"/>
</dbReference>
<accession>A0A1G2HIM6</accession>
<evidence type="ECO:0000313" key="2">
    <source>
        <dbReference type="EMBL" id="OGZ62354.1"/>
    </source>
</evidence>
<sequence length="231" mass="26673">MRKRDIGYVPKSSRVGEVIQKIEEIEDRAERIKDEFRLGFEFLLNFDKAVSIFGSSHAGLEHEYYREATELAYMFAKDGFAVITGGGPGIMEAANKGASEAGGRSVGLNIMLEKEQRINKYVKEAKAFHYFFSRKVMLTFASQIYFFFPGGFGTLDEFFEMVTLIQTEKIKPIPIILVGRRYWKPFLKWIEKSLYKQHSTVDKDDLDIYTLVDSAEEAYKVAKKFLDNKYE</sequence>
<dbReference type="PANTHER" id="PTHR43393">
    <property type="entry name" value="CYTOKININ RIBOSIDE 5'-MONOPHOSPHATE PHOSPHORIBOHYDROLASE"/>
    <property type="match status" value="1"/>
</dbReference>
<dbReference type="AlphaFoldDB" id="A0A1G2HIM6"/>
<reference evidence="2 3" key="1">
    <citation type="journal article" date="2016" name="Nat. Commun.">
        <title>Thousands of microbial genomes shed light on interconnected biogeochemical processes in an aquifer system.</title>
        <authorList>
            <person name="Anantharaman K."/>
            <person name="Brown C.T."/>
            <person name="Hug L.A."/>
            <person name="Sharon I."/>
            <person name="Castelle C.J."/>
            <person name="Probst A.J."/>
            <person name="Thomas B.C."/>
            <person name="Singh A."/>
            <person name="Wilkins M.J."/>
            <person name="Karaoz U."/>
            <person name="Brodie E.L."/>
            <person name="Williams K.H."/>
            <person name="Hubbard S.S."/>
            <person name="Banfield J.F."/>
        </authorList>
    </citation>
    <scope>NUCLEOTIDE SEQUENCE [LARGE SCALE GENOMIC DNA]</scope>
</reference>
<dbReference type="GO" id="GO:0009691">
    <property type="term" value="P:cytokinin biosynthetic process"/>
    <property type="evidence" value="ECO:0007669"/>
    <property type="project" value="UniProtKB-UniRule"/>
</dbReference>
<dbReference type="EMBL" id="MHOK01000002">
    <property type="protein sequence ID" value="OGZ62354.1"/>
    <property type="molecule type" value="Genomic_DNA"/>
</dbReference>
<dbReference type="Gene3D" id="3.40.50.450">
    <property type="match status" value="1"/>
</dbReference>